<accession>H0EAE9</accession>
<dbReference type="AlphaFoldDB" id="H0EAE9"/>
<keyword evidence="2" id="KW-1185">Reference proteome</keyword>
<dbReference type="PATRIC" id="fig|1097667.3.peg.3788"/>
<evidence type="ECO:0000313" key="1">
    <source>
        <dbReference type="EMBL" id="EHN09276.1"/>
    </source>
</evidence>
<dbReference type="EMBL" id="AGUD01000295">
    <property type="protein sequence ID" value="EHN09276.1"/>
    <property type="molecule type" value="Genomic_DNA"/>
</dbReference>
<comment type="caution">
    <text evidence="1">The sequence shown here is derived from an EMBL/GenBank/DDBJ whole genome shotgun (WGS) entry which is preliminary data.</text>
</comment>
<reference evidence="1 2" key="1">
    <citation type="journal article" date="2013" name="Biodegradation">
        <title>Quantitative proteomic analysis of ibuprofen-degrading Patulibacter sp. strain I11.</title>
        <authorList>
            <person name="Almeida B."/>
            <person name="Kjeldal H."/>
            <person name="Lolas I."/>
            <person name="Knudsen A.D."/>
            <person name="Carvalho G."/>
            <person name="Nielsen K.L."/>
            <person name="Barreto Crespo M.T."/>
            <person name="Stensballe A."/>
            <person name="Nielsen J.L."/>
        </authorList>
    </citation>
    <scope>NUCLEOTIDE SEQUENCE [LARGE SCALE GENOMIC DNA]</scope>
    <source>
        <strain evidence="1 2">I11</strain>
    </source>
</reference>
<evidence type="ECO:0000313" key="2">
    <source>
        <dbReference type="Proteomes" id="UP000005143"/>
    </source>
</evidence>
<protein>
    <submittedName>
        <fullName evidence="1">Uncharacterized protein</fullName>
    </submittedName>
</protein>
<proteinExistence type="predicted"/>
<dbReference type="OrthoDB" id="5842285at2"/>
<dbReference type="Proteomes" id="UP000005143">
    <property type="component" value="Unassembled WGS sequence"/>
</dbReference>
<sequence>MALLLDYTFSTDPAPLQTSTAQAGTRGRINVSVSDPSDAVYCNQLLIAVPLGDDPASLAAVANVPTASINTAAWNPTSVEVGALGGDPTVTWAKFTFRALSTDPADWLIGSANLVPSLDAIVNLAPGQFEYVIEETSGTDPEKLDPNRGSFTLDKVLPRFYVQNLVAVAPTAPTVPATEFALGAPILLEWEGNGTWYELYRKGISMPVYAGTATSFEIADGLLTDTTFVLVASSTGNPAHDSPSTGYETIVLYETLTLTVSNPALTPTSVKASGDVTAGGTLGVSEAATIGKTLDVTGALSAESVSTGPVAGNSLSISGHASIGDGVTVGGASSLGPTNVNGNLASTGGFWASAVTTPGLNVNGGATVGALTANGQTLVNGLLALKPGSGNAIYALSSSGVNQIAGFYNHARRSGDYITGVVSIVGPGGAYGFGTNGKYTSSAGSALLTHLETRVGHRVVTSPLVLEEEVQISGTGRLSSGRATVLLGDEAADLVVHGEEAAYRVLVTPNGRCGGLAVVERSPDGFVVEELGDGAGEVEFDWLLISRKPAELGATRPSELPDRLPEAAPPSL</sequence>
<gene>
    <name evidence="1" type="ORF">PAI11_38230</name>
</gene>
<name>H0EAE9_9ACTN</name>
<dbReference type="RefSeq" id="WP_007578270.1">
    <property type="nucleotide sequence ID" value="NZ_AGUD01000295.1"/>
</dbReference>
<organism evidence="1 2">
    <name type="scientific">Patulibacter medicamentivorans</name>
    <dbReference type="NCBI Taxonomy" id="1097667"/>
    <lineage>
        <taxon>Bacteria</taxon>
        <taxon>Bacillati</taxon>
        <taxon>Actinomycetota</taxon>
        <taxon>Thermoleophilia</taxon>
        <taxon>Solirubrobacterales</taxon>
        <taxon>Patulibacteraceae</taxon>
        <taxon>Patulibacter</taxon>
    </lineage>
</organism>